<proteinExistence type="predicted"/>
<dbReference type="Pfam" id="PF00646">
    <property type="entry name" value="F-box"/>
    <property type="match status" value="1"/>
</dbReference>
<dbReference type="AlphaFoldDB" id="A0A7T8QUY7"/>
<protein>
    <submittedName>
        <fullName evidence="2">Fbox protein 47</fullName>
    </submittedName>
</protein>
<dbReference type="PANTHER" id="PTHR34098">
    <property type="entry name" value="F-BOX ONLY PROTEIN 47"/>
    <property type="match status" value="1"/>
</dbReference>
<feature type="domain" description="F-box" evidence="1">
    <location>
        <begin position="24"/>
        <end position="58"/>
    </location>
</feature>
<gene>
    <name evidence="2" type="ORF">FKW44_000553</name>
</gene>
<dbReference type="InterPro" id="IPR038946">
    <property type="entry name" value="FBXO47"/>
</dbReference>
<sequence>MAPSRVKSTSHRRLRSALPSIGPFENLPSDCFHVILKWIPLEDIGNLGITSRRMRSLVWNWAQSSSCLNRGSLFLMPFSLLCKRITMLLSTKERVDFMVDIFHKCLIQSHSERGIKTEEEKEFSSPWNIPCNEKFVNYFLNYGQMLFTFTRGWAEGEYSILLPALDEFFAISDRLTKYLGYIFNSPRDFFNKENGIVDFEIQTVEKELKLVIRALWWDLTQSEFSFRV</sequence>
<keyword evidence="3" id="KW-1185">Reference proteome</keyword>
<dbReference type="Proteomes" id="UP000595437">
    <property type="component" value="Chromosome 1"/>
</dbReference>
<reference evidence="3" key="1">
    <citation type="submission" date="2021-01" db="EMBL/GenBank/DDBJ databases">
        <title>Caligus Genome Assembly.</title>
        <authorList>
            <person name="Gallardo-Escarate C."/>
        </authorList>
    </citation>
    <scope>NUCLEOTIDE SEQUENCE [LARGE SCALE GENOMIC DNA]</scope>
</reference>
<dbReference type="PANTHER" id="PTHR34098:SF1">
    <property type="entry name" value="F-BOX ONLY PROTEIN 47"/>
    <property type="match status" value="1"/>
</dbReference>
<dbReference type="InterPro" id="IPR036047">
    <property type="entry name" value="F-box-like_dom_sf"/>
</dbReference>
<evidence type="ECO:0000313" key="3">
    <source>
        <dbReference type="Proteomes" id="UP000595437"/>
    </source>
</evidence>
<dbReference type="EMBL" id="CP045890">
    <property type="protein sequence ID" value="QQP56029.1"/>
    <property type="molecule type" value="Genomic_DNA"/>
</dbReference>
<evidence type="ECO:0000259" key="1">
    <source>
        <dbReference type="Pfam" id="PF00646"/>
    </source>
</evidence>
<dbReference type="InterPro" id="IPR001810">
    <property type="entry name" value="F-box_dom"/>
</dbReference>
<name>A0A7T8QUY7_CALRO</name>
<evidence type="ECO:0000313" key="2">
    <source>
        <dbReference type="EMBL" id="QQP56029.1"/>
    </source>
</evidence>
<accession>A0A7T8QUY7</accession>
<organism evidence="2 3">
    <name type="scientific">Caligus rogercresseyi</name>
    <name type="common">Sea louse</name>
    <dbReference type="NCBI Taxonomy" id="217165"/>
    <lineage>
        <taxon>Eukaryota</taxon>
        <taxon>Metazoa</taxon>
        <taxon>Ecdysozoa</taxon>
        <taxon>Arthropoda</taxon>
        <taxon>Crustacea</taxon>
        <taxon>Multicrustacea</taxon>
        <taxon>Hexanauplia</taxon>
        <taxon>Copepoda</taxon>
        <taxon>Siphonostomatoida</taxon>
        <taxon>Caligidae</taxon>
        <taxon>Caligus</taxon>
    </lineage>
</organism>
<dbReference type="SUPFAM" id="SSF81383">
    <property type="entry name" value="F-box domain"/>
    <property type="match status" value="1"/>
</dbReference>
<dbReference type="OrthoDB" id="6340129at2759"/>